<evidence type="ECO:0000256" key="1">
    <source>
        <dbReference type="ARBA" id="ARBA00004651"/>
    </source>
</evidence>
<dbReference type="CDD" id="cd03012">
    <property type="entry name" value="TlpA_like_DipZ_like"/>
    <property type="match status" value="1"/>
</dbReference>
<dbReference type="STRING" id="1618550.UT39_C0001G0004"/>
<dbReference type="EMBL" id="LBWP01000001">
    <property type="protein sequence ID" value="KKR11949.1"/>
    <property type="molecule type" value="Genomic_DNA"/>
</dbReference>
<dbReference type="InterPro" id="IPR036249">
    <property type="entry name" value="Thioredoxin-like_sf"/>
</dbReference>
<feature type="transmembrane region" description="Helical" evidence="6">
    <location>
        <begin position="196"/>
        <end position="215"/>
    </location>
</feature>
<keyword evidence="4 6" id="KW-1133">Transmembrane helix</keyword>
<name>A0A0G0N704_9BACT</name>
<evidence type="ECO:0000256" key="5">
    <source>
        <dbReference type="ARBA" id="ARBA00023136"/>
    </source>
</evidence>
<dbReference type="InterPro" id="IPR013766">
    <property type="entry name" value="Thioredoxin_domain"/>
</dbReference>
<reference evidence="8 9" key="1">
    <citation type="journal article" date="2015" name="Nature">
        <title>rRNA introns, odd ribosomes, and small enigmatic genomes across a large radiation of phyla.</title>
        <authorList>
            <person name="Brown C.T."/>
            <person name="Hug L.A."/>
            <person name="Thomas B.C."/>
            <person name="Sharon I."/>
            <person name="Castelle C.J."/>
            <person name="Singh A."/>
            <person name="Wilkins M.J."/>
            <person name="Williams K.H."/>
            <person name="Banfield J.F."/>
        </authorList>
    </citation>
    <scope>NUCLEOTIDE SEQUENCE [LARGE SCALE GENOMIC DNA]</scope>
</reference>
<evidence type="ECO:0000259" key="7">
    <source>
        <dbReference type="PROSITE" id="PS51352"/>
    </source>
</evidence>
<dbReference type="Pfam" id="PF17991">
    <property type="entry name" value="Thioredoxin_10"/>
    <property type="match status" value="1"/>
</dbReference>
<proteinExistence type="predicted"/>
<dbReference type="InterPro" id="IPR041017">
    <property type="entry name" value="Thioredoxin_10"/>
</dbReference>
<feature type="transmembrane region" description="Helical" evidence="6">
    <location>
        <begin position="77"/>
        <end position="99"/>
    </location>
</feature>
<dbReference type="InterPro" id="IPR003834">
    <property type="entry name" value="Cyt_c_assmbl_TM_dom"/>
</dbReference>
<dbReference type="InterPro" id="IPR050553">
    <property type="entry name" value="Thioredoxin_ResA/DsbE_sf"/>
</dbReference>
<evidence type="ECO:0000313" key="8">
    <source>
        <dbReference type="EMBL" id="KKR11949.1"/>
    </source>
</evidence>
<sequence>MILLIAFAFLAGVITILSPCILPVLPIILTSSIGGVNTGKSRPMGVVIGFILSFTFFTLFLSTIVRLSGISADTLRLISVFVIGGFGISLLVPQFQVLVERLFSKLAGFMPSSQGRTGFGGGLLIGFSVGLLWTPCVGPILASVISLAITGTVTFDAFLITLAYSLGTAIPMFLIMLGGQNVLRRVPWLLSNLGHIQKLFGVLMILTAIGIFFNVDRRFQTFVLNTFPQYGTGLTKFEDNELIRNQLDKKSGNEIKKEDLGKPMFDLIEPKGVQAPEIIPGGAWFNTNPFTLKQLRGKVVVIDFWTYSCINCQRTLPYLRDWNEKYKDKGLVIIGIHAPEFEFEKNEKNVAQAIKYFNLTYPIVQDNDFATWRAYNNRFWPAKYFIDKEGFVRYTHFGEGAYDESERVIQELLKEAGATDVSSEINNPTYQVNAKTPEIYLGYGRIEHFVSPETIKKDALGTYTTPANVGNNQVAYKGAWNVMEEYANPQKGSGLSLNFDAKEVFLVMRTKGTPANVRVYLDDKLQDFGEDNVSGVVIVDGDKLYKLINLSIPGRHILRLEFDDSNAELFAFTFG</sequence>
<dbReference type="GO" id="GO:0016209">
    <property type="term" value="F:antioxidant activity"/>
    <property type="evidence" value="ECO:0007669"/>
    <property type="project" value="InterPro"/>
</dbReference>
<dbReference type="Pfam" id="PF00578">
    <property type="entry name" value="AhpC-TSA"/>
    <property type="match status" value="1"/>
</dbReference>
<dbReference type="Proteomes" id="UP000034246">
    <property type="component" value="Unassembled WGS sequence"/>
</dbReference>
<dbReference type="GO" id="GO:0016491">
    <property type="term" value="F:oxidoreductase activity"/>
    <property type="evidence" value="ECO:0007669"/>
    <property type="project" value="InterPro"/>
</dbReference>
<feature type="domain" description="Thioredoxin" evidence="7">
    <location>
        <begin position="269"/>
        <end position="414"/>
    </location>
</feature>
<keyword evidence="2" id="KW-1003">Cell membrane</keyword>
<dbReference type="GO" id="GO:0005886">
    <property type="term" value="C:plasma membrane"/>
    <property type="evidence" value="ECO:0007669"/>
    <property type="project" value="UniProtKB-SubCell"/>
</dbReference>
<protein>
    <recommendedName>
        <fullName evidence="7">Thioredoxin domain-containing protein</fullName>
    </recommendedName>
</protein>
<evidence type="ECO:0000313" key="9">
    <source>
        <dbReference type="Proteomes" id="UP000034246"/>
    </source>
</evidence>
<keyword evidence="5 6" id="KW-0472">Membrane</keyword>
<dbReference type="PANTHER" id="PTHR42852:SF13">
    <property type="entry name" value="PROTEIN DIPZ"/>
    <property type="match status" value="1"/>
</dbReference>
<dbReference type="PANTHER" id="PTHR42852">
    <property type="entry name" value="THIOL:DISULFIDE INTERCHANGE PROTEIN DSBE"/>
    <property type="match status" value="1"/>
</dbReference>
<feature type="transmembrane region" description="Helical" evidence="6">
    <location>
        <begin position="157"/>
        <end position="176"/>
    </location>
</feature>
<dbReference type="Pfam" id="PF02683">
    <property type="entry name" value="DsbD_TM"/>
    <property type="match status" value="1"/>
</dbReference>
<dbReference type="InterPro" id="IPR000866">
    <property type="entry name" value="AhpC/TSA"/>
</dbReference>
<gene>
    <name evidence="8" type="ORF">UT39_C0001G0004</name>
</gene>
<dbReference type="Gene3D" id="2.60.120.260">
    <property type="entry name" value="Galactose-binding domain-like"/>
    <property type="match status" value="1"/>
</dbReference>
<evidence type="ECO:0000256" key="4">
    <source>
        <dbReference type="ARBA" id="ARBA00022989"/>
    </source>
</evidence>
<keyword evidence="3 6" id="KW-0812">Transmembrane</keyword>
<evidence type="ECO:0000256" key="6">
    <source>
        <dbReference type="SAM" id="Phobius"/>
    </source>
</evidence>
<feature type="transmembrane region" description="Helical" evidence="6">
    <location>
        <begin position="119"/>
        <end position="145"/>
    </location>
</feature>
<evidence type="ECO:0000256" key="2">
    <source>
        <dbReference type="ARBA" id="ARBA00022475"/>
    </source>
</evidence>
<dbReference type="PATRIC" id="fig|1618550.3.peg.5"/>
<dbReference type="PROSITE" id="PS51352">
    <property type="entry name" value="THIOREDOXIN_2"/>
    <property type="match status" value="1"/>
</dbReference>
<comment type="caution">
    <text evidence="8">The sequence shown here is derived from an EMBL/GenBank/DDBJ whole genome shotgun (WGS) entry which is preliminary data.</text>
</comment>
<dbReference type="AlphaFoldDB" id="A0A0G0N704"/>
<accession>A0A0G0N704</accession>
<comment type="subcellular location">
    <subcellularLocation>
        <location evidence="1">Cell membrane</location>
        <topology evidence="1">Multi-pass membrane protein</topology>
    </subcellularLocation>
</comment>
<dbReference type="GO" id="GO:0017004">
    <property type="term" value="P:cytochrome complex assembly"/>
    <property type="evidence" value="ECO:0007669"/>
    <property type="project" value="InterPro"/>
</dbReference>
<organism evidence="8 9">
    <name type="scientific">Candidatus Woesebacteria bacterium GW2011_GWA1_39_21</name>
    <dbReference type="NCBI Taxonomy" id="1618550"/>
    <lineage>
        <taxon>Bacteria</taxon>
        <taxon>Candidatus Woeseibacteriota</taxon>
    </lineage>
</organism>
<feature type="transmembrane region" description="Helical" evidence="6">
    <location>
        <begin position="43"/>
        <end position="65"/>
    </location>
</feature>
<dbReference type="Gene3D" id="3.40.30.10">
    <property type="entry name" value="Glutaredoxin"/>
    <property type="match status" value="1"/>
</dbReference>
<dbReference type="SUPFAM" id="SSF52833">
    <property type="entry name" value="Thioredoxin-like"/>
    <property type="match status" value="1"/>
</dbReference>
<evidence type="ECO:0000256" key="3">
    <source>
        <dbReference type="ARBA" id="ARBA00022692"/>
    </source>
</evidence>